<evidence type="ECO:0000313" key="2">
    <source>
        <dbReference type="Proteomes" id="UP000267376"/>
    </source>
</evidence>
<dbReference type="Proteomes" id="UP000267376">
    <property type="component" value="Segment"/>
</dbReference>
<gene>
    <name evidence="1" type="ORF">NVP1169O_44</name>
</gene>
<dbReference type="EMBL" id="MG592536">
    <property type="protein sequence ID" value="AUR92072.1"/>
    <property type="molecule type" value="Genomic_DNA"/>
</dbReference>
<organism evidence="1 2">
    <name type="scientific">Vibrio phage 1.169.O._10N.261.52.B1</name>
    <dbReference type="NCBI Taxonomy" id="1881213"/>
    <lineage>
        <taxon>Viruses</taxon>
        <taxon>Duplodnaviria</taxon>
        <taxon>Heunggongvirae</taxon>
        <taxon>Uroviricota</taxon>
        <taxon>Caudoviricetes</taxon>
        <taxon>Schitoviridae</taxon>
        <taxon>Mukerjeevirus</taxon>
        <taxon>Mukerjeevirus mv52B1</taxon>
    </lineage>
</organism>
<name>A0A2I7REK1_9CAUD</name>
<proteinExistence type="predicted"/>
<sequence>MINWIRKYFHQRKLDRTNIAMHELMHIAHTCRTNLIRYQEMIEEGTSVSTIRAISRQEDTELGRTIAKHMCVLHGSDSAVMRESRKYLRNIINQAEAELGRPLHPALKTF</sequence>
<accession>A0A2I7REK1</accession>
<reference evidence="1 2" key="1">
    <citation type="submission" date="2017-11" db="EMBL/GenBank/DDBJ databases">
        <title>A major lineage of nontailed dsDNA viruses as unrecognized killers of marine bacteria.</title>
        <authorList>
            <person name="Kauffman K.M."/>
            <person name="Hussain F.A."/>
            <person name="Yang J."/>
            <person name="Arevalo P."/>
            <person name="Brown J.M."/>
            <person name="Chang W.K."/>
            <person name="VanInsberghe D."/>
            <person name="Elsherbini J."/>
            <person name="Cutler M.B."/>
            <person name="Kelly L."/>
            <person name="Polz M.F."/>
        </authorList>
    </citation>
    <scope>NUCLEOTIDE SEQUENCE [LARGE SCALE GENOMIC DNA]</scope>
</reference>
<protein>
    <submittedName>
        <fullName evidence="1">Uncharacterized protein</fullName>
    </submittedName>
</protein>
<keyword evidence="2" id="KW-1185">Reference proteome</keyword>
<evidence type="ECO:0000313" key="1">
    <source>
        <dbReference type="EMBL" id="AUR92072.1"/>
    </source>
</evidence>